<evidence type="ECO:0000313" key="1">
    <source>
        <dbReference type="EMBL" id="TFK98506.1"/>
    </source>
</evidence>
<gene>
    <name evidence="1" type="ORF">BDV98DRAFT_205815</name>
</gene>
<reference evidence="1 2" key="1">
    <citation type="journal article" date="2019" name="Nat. Ecol. Evol.">
        <title>Megaphylogeny resolves global patterns of mushroom evolution.</title>
        <authorList>
            <person name="Varga T."/>
            <person name="Krizsan K."/>
            <person name="Foldi C."/>
            <person name="Dima B."/>
            <person name="Sanchez-Garcia M."/>
            <person name="Sanchez-Ramirez S."/>
            <person name="Szollosi G.J."/>
            <person name="Szarkandi J.G."/>
            <person name="Papp V."/>
            <person name="Albert L."/>
            <person name="Andreopoulos W."/>
            <person name="Angelini C."/>
            <person name="Antonin V."/>
            <person name="Barry K.W."/>
            <person name="Bougher N.L."/>
            <person name="Buchanan P."/>
            <person name="Buyck B."/>
            <person name="Bense V."/>
            <person name="Catcheside P."/>
            <person name="Chovatia M."/>
            <person name="Cooper J."/>
            <person name="Damon W."/>
            <person name="Desjardin D."/>
            <person name="Finy P."/>
            <person name="Geml J."/>
            <person name="Haridas S."/>
            <person name="Hughes K."/>
            <person name="Justo A."/>
            <person name="Karasinski D."/>
            <person name="Kautmanova I."/>
            <person name="Kiss B."/>
            <person name="Kocsube S."/>
            <person name="Kotiranta H."/>
            <person name="LaButti K.M."/>
            <person name="Lechner B.E."/>
            <person name="Liimatainen K."/>
            <person name="Lipzen A."/>
            <person name="Lukacs Z."/>
            <person name="Mihaltcheva S."/>
            <person name="Morgado L.N."/>
            <person name="Niskanen T."/>
            <person name="Noordeloos M.E."/>
            <person name="Ohm R.A."/>
            <person name="Ortiz-Santana B."/>
            <person name="Ovrebo C."/>
            <person name="Racz N."/>
            <person name="Riley R."/>
            <person name="Savchenko A."/>
            <person name="Shiryaev A."/>
            <person name="Soop K."/>
            <person name="Spirin V."/>
            <person name="Szebenyi C."/>
            <person name="Tomsovsky M."/>
            <person name="Tulloss R.E."/>
            <person name="Uehling J."/>
            <person name="Grigoriev I.V."/>
            <person name="Vagvolgyi C."/>
            <person name="Papp T."/>
            <person name="Martin F.M."/>
            <person name="Miettinen O."/>
            <person name="Hibbett D.S."/>
            <person name="Nagy L.G."/>
        </authorList>
    </citation>
    <scope>NUCLEOTIDE SEQUENCE [LARGE SCALE GENOMIC DNA]</scope>
    <source>
        <strain evidence="1 2">CBS 309.79</strain>
    </source>
</reference>
<name>A0A5C3QAB4_9AGAR</name>
<dbReference type="Proteomes" id="UP000305067">
    <property type="component" value="Unassembled WGS sequence"/>
</dbReference>
<proteinExistence type="predicted"/>
<dbReference type="AlphaFoldDB" id="A0A5C3QAB4"/>
<accession>A0A5C3QAB4</accession>
<keyword evidence="2" id="KW-1185">Reference proteome</keyword>
<dbReference type="EMBL" id="ML178839">
    <property type="protein sequence ID" value="TFK98506.1"/>
    <property type="molecule type" value="Genomic_DNA"/>
</dbReference>
<sequence>MLILFRAGVSWNSEQITTHMKDQMLSCFSAYVLILVYGLVTERSSTWRSLRLLAISANPMQTKLQVTVRRAC</sequence>
<protein>
    <submittedName>
        <fullName evidence="1">Uncharacterized protein</fullName>
    </submittedName>
</protein>
<organism evidence="1 2">
    <name type="scientific">Pterulicium gracile</name>
    <dbReference type="NCBI Taxonomy" id="1884261"/>
    <lineage>
        <taxon>Eukaryota</taxon>
        <taxon>Fungi</taxon>
        <taxon>Dikarya</taxon>
        <taxon>Basidiomycota</taxon>
        <taxon>Agaricomycotina</taxon>
        <taxon>Agaricomycetes</taxon>
        <taxon>Agaricomycetidae</taxon>
        <taxon>Agaricales</taxon>
        <taxon>Pleurotineae</taxon>
        <taxon>Pterulaceae</taxon>
        <taxon>Pterulicium</taxon>
    </lineage>
</organism>
<evidence type="ECO:0000313" key="2">
    <source>
        <dbReference type="Proteomes" id="UP000305067"/>
    </source>
</evidence>